<evidence type="ECO:0000313" key="3">
    <source>
        <dbReference type="Proteomes" id="UP000054047"/>
    </source>
</evidence>
<dbReference type="Proteomes" id="UP000054047">
    <property type="component" value="Unassembled WGS sequence"/>
</dbReference>
<protein>
    <submittedName>
        <fullName evidence="2">Uncharacterized protein</fullName>
    </submittedName>
</protein>
<keyword evidence="3" id="KW-1185">Reference proteome</keyword>
<feature type="non-terminal residue" evidence="2">
    <location>
        <position position="70"/>
    </location>
</feature>
<dbReference type="OrthoDB" id="10042249at2759"/>
<organism evidence="2 3">
    <name type="scientific">Ancylostoma duodenale</name>
    <dbReference type="NCBI Taxonomy" id="51022"/>
    <lineage>
        <taxon>Eukaryota</taxon>
        <taxon>Metazoa</taxon>
        <taxon>Ecdysozoa</taxon>
        <taxon>Nematoda</taxon>
        <taxon>Chromadorea</taxon>
        <taxon>Rhabditida</taxon>
        <taxon>Rhabditina</taxon>
        <taxon>Rhabditomorpha</taxon>
        <taxon>Strongyloidea</taxon>
        <taxon>Ancylostomatidae</taxon>
        <taxon>Ancylostomatinae</taxon>
        <taxon>Ancylostoma</taxon>
    </lineage>
</organism>
<sequence length="70" mass="7615">MTMTDSCKSAGNSVLGLLRWLPTFEGNSHGSQPHQTLATRTATLLKRRPYHRQAGGQSSIDHDSNSGGEY</sequence>
<feature type="region of interest" description="Disordered" evidence="1">
    <location>
        <begin position="47"/>
        <end position="70"/>
    </location>
</feature>
<evidence type="ECO:0000313" key="2">
    <source>
        <dbReference type="EMBL" id="KIH61082.1"/>
    </source>
</evidence>
<proteinExistence type="predicted"/>
<reference evidence="2 3" key="1">
    <citation type="submission" date="2013-12" db="EMBL/GenBank/DDBJ databases">
        <title>Draft genome of the parsitic nematode Ancylostoma duodenale.</title>
        <authorList>
            <person name="Mitreva M."/>
        </authorList>
    </citation>
    <scope>NUCLEOTIDE SEQUENCE [LARGE SCALE GENOMIC DNA]</scope>
    <source>
        <strain evidence="2 3">Zhejiang</strain>
    </source>
</reference>
<dbReference type="AlphaFoldDB" id="A0A0C2DF59"/>
<accession>A0A0C2DF59</accession>
<feature type="compositionally biased region" description="Polar residues" evidence="1">
    <location>
        <begin position="55"/>
        <end position="70"/>
    </location>
</feature>
<gene>
    <name evidence="2" type="ORF">ANCDUO_08652</name>
</gene>
<name>A0A0C2DF59_9BILA</name>
<evidence type="ECO:0000256" key="1">
    <source>
        <dbReference type="SAM" id="MobiDB-lite"/>
    </source>
</evidence>
<dbReference type="EMBL" id="KN730417">
    <property type="protein sequence ID" value="KIH61082.1"/>
    <property type="molecule type" value="Genomic_DNA"/>
</dbReference>